<dbReference type="GO" id="GO:0005524">
    <property type="term" value="F:ATP binding"/>
    <property type="evidence" value="ECO:0007669"/>
    <property type="project" value="UniProtKB-UniRule"/>
</dbReference>
<dbReference type="SMART" id="SM00220">
    <property type="entry name" value="S_TKc"/>
    <property type="match status" value="1"/>
</dbReference>
<feature type="region of interest" description="Disordered" evidence="6">
    <location>
        <begin position="1"/>
        <end position="112"/>
    </location>
</feature>
<dbReference type="CDD" id="cd14016">
    <property type="entry name" value="STKc_CK1"/>
    <property type="match status" value="1"/>
</dbReference>
<feature type="compositionally biased region" description="Basic and acidic residues" evidence="6">
    <location>
        <begin position="455"/>
        <end position="466"/>
    </location>
</feature>
<feature type="domain" description="Protein kinase" evidence="7">
    <location>
        <begin position="121"/>
        <end position="388"/>
    </location>
</feature>
<feature type="compositionally biased region" description="Basic and acidic residues" evidence="6">
    <location>
        <begin position="54"/>
        <end position="95"/>
    </location>
</feature>
<proteinExistence type="inferred from homology"/>
<name>A0A6J2TDN9_DROLE</name>
<feature type="compositionally biased region" description="Basic residues" evidence="6">
    <location>
        <begin position="23"/>
        <end position="35"/>
    </location>
</feature>
<dbReference type="GO" id="GO:0004674">
    <property type="term" value="F:protein serine/threonine kinase activity"/>
    <property type="evidence" value="ECO:0007669"/>
    <property type="project" value="UniProtKB-KW"/>
</dbReference>
<dbReference type="InterPro" id="IPR008271">
    <property type="entry name" value="Ser/Thr_kinase_AS"/>
</dbReference>
<dbReference type="InterPro" id="IPR050235">
    <property type="entry name" value="CK1_Ser-Thr_kinase"/>
</dbReference>
<feature type="compositionally biased region" description="Basic residues" evidence="6">
    <location>
        <begin position="443"/>
        <end position="454"/>
    </location>
</feature>
<dbReference type="PROSITE" id="PS50011">
    <property type="entry name" value="PROTEIN_KINASE_DOM"/>
    <property type="match status" value="1"/>
</dbReference>
<accession>A0A6J2TDN9</accession>
<feature type="compositionally biased region" description="Polar residues" evidence="6">
    <location>
        <begin position="1"/>
        <end position="10"/>
    </location>
</feature>
<dbReference type="SUPFAM" id="SSF56112">
    <property type="entry name" value="Protein kinase-like (PK-like)"/>
    <property type="match status" value="1"/>
</dbReference>
<evidence type="ECO:0000313" key="8">
    <source>
        <dbReference type="Proteomes" id="UP000504634"/>
    </source>
</evidence>
<dbReference type="PROSITE" id="PS00107">
    <property type="entry name" value="PROTEIN_KINASE_ATP"/>
    <property type="match status" value="1"/>
</dbReference>
<dbReference type="RefSeq" id="XP_030373510.1">
    <property type="nucleotide sequence ID" value="XM_030517650.1"/>
</dbReference>
<evidence type="ECO:0000259" key="7">
    <source>
        <dbReference type="PROSITE" id="PS50011"/>
    </source>
</evidence>
<organism evidence="8 9">
    <name type="scientific">Drosophila lebanonensis</name>
    <name type="common">Fruit fly</name>
    <name type="synonym">Scaptodrosophila lebanonensis</name>
    <dbReference type="NCBI Taxonomy" id="7225"/>
    <lineage>
        <taxon>Eukaryota</taxon>
        <taxon>Metazoa</taxon>
        <taxon>Ecdysozoa</taxon>
        <taxon>Arthropoda</taxon>
        <taxon>Hexapoda</taxon>
        <taxon>Insecta</taxon>
        <taxon>Pterygota</taxon>
        <taxon>Neoptera</taxon>
        <taxon>Endopterygota</taxon>
        <taxon>Diptera</taxon>
        <taxon>Brachycera</taxon>
        <taxon>Muscomorpha</taxon>
        <taxon>Ephydroidea</taxon>
        <taxon>Drosophilidae</taxon>
        <taxon>Scaptodrosophila</taxon>
    </lineage>
</organism>
<evidence type="ECO:0000256" key="5">
    <source>
        <dbReference type="RuleBase" id="RU000304"/>
    </source>
</evidence>
<feature type="binding site" evidence="4">
    <location>
        <position position="150"/>
    </location>
    <ligand>
        <name>ATP</name>
        <dbReference type="ChEBI" id="CHEBI:30616"/>
    </ligand>
</feature>
<evidence type="ECO:0000256" key="6">
    <source>
        <dbReference type="SAM" id="MobiDB-lite"/>
    </source>
</evidence>
<dbReference type="InterPro" id="IPR011009">
    <property type="entry name" value="Kinase-like_dom_sf"/>
</dbReference>
<protein>
    <recommendedName>
        <fullName evidence="1">non-specific serine/threonine protein kinase</fullName>
        <ecNumber evidence="1">2.7.11.1</ecNumber>
    </recommendedName>
</protein>
<dbReference type="OrthoDB" id="5800476at2759"/>
<evidence type="ECO:0000256" key="2">
    <source>
        <dbReference type="ARBA" id="ARBA00022741"/>
    </source>
</evidence>
<evidence type="ECO:0000313" key="9">
    <source>
        <dbReference type="RefSeq" id="XP_030373510.1"/>
    </source>
</evidence>
<keyword evidence="8" id="KW-1185">Reference proteome</keyword>
<feature type="region of interest" description="Disordered" evidence="6">
    <location>
        <begin position="443"/>
        <end position="475"/>
    </location>
</feature>
<feature type="compositionally biased region" description="Polar residues" evidence="6">
    <location>
        <begin position="97"/>
        <end position="107"/>
    </location>
</feature>
<feature type="region of interest" description="Disordered" evidence="6">
    <location>
        <begin position="411"/>
        <end position="430"/>
    </location>
</feature>
<dbReference type="PROSITE" id="PS00108">
    <property type="entry name" value="PROTEIN_KINASE_ST"/>
    <property type="match status" value="1"/>
</dbReference>
<keyword evidence="5" id="KW-0723">Serine/threonine-protein kinase</keyword>
<keyword evidence="9" id="KW-0808">Transferase</keyword>
<evidence type="ECO:0000256" key="3">
    <source>
        <dbReference type="ARBA" id="ARBA00022840"/>
    </source>
</evidence>
<keyword evidence="3 4" id="KW-0067">ATP-binding</keyword>
<gene>
    <name evidence="9" type="primary">LOC115623364</name>
</gene>
<comment type="similarity">
    <text evidence="5">Belongs to the protein kinase superfamily.</text>
</comment>
<dbReference type="Proteomes" id="UP000504634">
    <property type="component" value="Unplaced"/>
</dbReference>
<keyword evidence="2 4" id="KW-0547">Nucleotide-binding</keyword>
<evidence type="ECO:0000256" key="1">
    <source>
        <dbReference type="ARBA" id="ARBA00012513"/>
    </source>
</evidence>
<dbReference type="PANTHER" id="PTHR11909">
    <property type="entry name" value="CASEIN KINASE-RELATED"/>
    <property type="match status" value="1"/>
</dbReference>
<reference evidence="9" key="1">
    <citation type="submission" date="2025-08" db="UniProtKB">
        <authorList>
            <consortium name="RefSeq"/>
        </authorList>
    </citation>
    <scope>IDENTIFICATION</scope>
    <source>
        <strain evidence="9">11010-0011.00</strain>
        <tissue evidence="9">Whole body</tissue>
    </source>
</reference>
<dbReference type="Pfam" id="PF00069">
    <property type="entry name" value="Pkinase"/>
    <property type="match status" value="1"/>
</dbReference>
<evidence type="ECO:0000256" key="4">
    <source>
        <dbReference type="PROSITE-ProRule" id="PRU10141"/>
    </source>
</evidence>
<dbReference type="InterPro" id="IPR017441">
    <property type="entry name" value="Protein_kinase_ATP_BS"/>
</dbReference>
<dbReference type="AlphaFoldDB" id="A0A6J2TDN9"/>
<dbReference type="EC" id="2.7.11.1" evidence="1"/>
<dbReference type="GeneID" id="115623364"/>
<dbReference type="FunFam" id="1.10.510.10:FF:000596">
    <property type="entry name" value="CK1 family protein kinase"/>
    <property type="match status" value="1"/>
</dbReference>
<dbReference type="InterPro" id="IPR000719">
    <property type="entry name" value="Prot_kinase_dom"/>
</dbReference>
<keyword evidence="9" id="KW-0418">Kinase</keyword>
<dbReference type="Gene3D" id="1.10.510.10">
    <property type="entry name" value="Transferase(Phosphotransferase) domain 1"/>
    <property type="match status" value="1"/>
</dbReference>
<sequence length="475" mass="57057">MAQIQDQFHSSPHVREEQQHIQRQAHARRQPRTRHTQQQELFQQSAHQHREHQQHREPPLRESHPREPPPREYQPREQAQRQHQEEPQWKGERRRNSYQTRQRSSKFGSHPVPDIIVGGKYQLISRIGNGSFGELYRAIALQNDERVAVKLESSSVKHPQLPREAKIYSILRGGVGFPQIRHYGTEGVYNVLVLDLLGPTLEDLLNFCERSFSMKTTLMLADQILARVEYVHMNCLLHRDIKPENFLMGLGRQRTRVFMIDFGLAKKFYSPRTQQHISYNEKHDLVGTARYASMHAHYAEQGRRDDLESVGYLLLYFVRGFLPWQGIKADTRLQKYEKIAESKSNTPLTALCAGLPFEFYMYMKYCRTLHFAEQPDYMYLRQLFKVLFRNQNMLYDYLYDWVDMKMHGERERRQQRERQGERDRQRVKEREKTARHVCLCSYHQHKQRQHRQQRHQRERDREREQRLGQFLLSDK</sequence>